<dbReference type="Pfam" id="PF09704">
    <property type="entry name" value="Cas_Cas5d"/>
    <property type="match status" value="1"/>
</dbReference>
<dbReference type="RefSeq" id="WP_045168737.1">
    <property type="nucleotide sequence ID" value="NZ_CP113865.1"/>
</dbReference>
<dbReference type="Proteomes" id="UP001164909">
    <property type="component" value="Chromosome"/>
</dbReference>
<dbReference type="InterPro" id="IPR013337">
    <property type="entry name" value="CRISPR-assoc_prot_Cas5_Tneap"/>
</dbReference>
<accession>A0ABY7BLM1</accession>
<gene>
    <name evidence="2" type="primary">cas5b</name>
    <name evidence="2" type="ORF">OTK00_002274</name>
</gene>
<evidence type="ECO:0000313" key="2">
    <source>
        <dbReference type="EMBL" id="WAM33738.1"/>
    </source>
</evidence>
<keyword evidence="3" id="KW-1185">Reference proteome</keyword>
<sequence length="273" mass="31911">MSYEKIKALKIKIYQPQAHYRIPFSYQRRHTYPLPPYSTVMGLVANVLGIKNLPGQEEPCTKENCGCAYCNYKMIKIGVCGNFKSKSIEYTWLRNLNKEYHIKRFGTVANRNVAGHIEHIGGQSPCSIDILNDVRIFVYLYHHDNSFLNEIKWSFENMEKKSSILHLGRAEDWIVIEDLKEVELSVEEINGNYRQFFWIPERIFGTGFGEEFKKVSGLVYSLPTFYRIINGSRNFYYMKSKLNDGNMGDIFAYFDHEEKIPVFFADLKGDKNE</sequence>
<dbReference type="EMBL" id="CP113865">
    <property type="protein sequence ID" value="WAM33738.1"/>
    <property type="molecule type" value="Genomic_DNA"/>
</dbReference>
<reference evidence="2" key="1">
    <citation type="submission" date="2022-12" db="EMBL/GenBank/DDBJ databases">
        <authorList>
            <person name="Bing R.G."/>
            <person name="Willard D.J."/>
            <person name="Manesh M.J.H."/>
            <person name="Laemthong T."/>
            <person name="Crosby J.R."/>
            <person name="Kelly R.M."/>
        </authorList>
    </citation>
    <scope>NUCLEOTIDE SEQUENCE</scope>
    <source>
        <strain evidence="2">DSM 8990</strain>
    </source>
</reference>
<keyword evidence="1" id="KW-0051">Antiviral defense</keyword>
<organism evidence="2 3">
    <name type="scientific">Caldicellulosiruptor morganii</name>
    <dbReference type="NCBI Taxonomy" id="1387555"/>
    <lineage>
        <taxon>Bacteria</taxon>
        <taxon>Bacillati</taxon>
        <taxon>Bacillota</taxon>
        <taxon>Bacillota incertae sedis</taxon>
        <taxon>Caldicellulosiruptorales</taxon>
        <taxon>Caldicellulosiruptoraceae</taxon>
        <taxon>Caldicellulosiruptor</taxon>
    </lineage>
</organism>
<protein>
    <submittedName>
        <fullName evidence="2">Type I-B CRISPR-associated protein Cas5b</fullName>
    </submittedName>
</protein>
<evidence type="ECO:0000313" key="3">
    <source>
        <dbReference type="Proteomes" id="UP001164909"/>
    </source>
</evidence>
<dbReference type="InterPro" id="IPR013422">
    <property type="entry name" value="CRISPR-assoc_prot_Cas5_N"/>
</dbReference>
<dbReference type="NCBIfam" id="TIGR01895">
    <property type="entry name" value="cas_Cas5t"/>
    <property type="match status" value="1"/>
</dbReference>
<dbReference type="InterPro" id="IPR021124">
    <property type="entry name" value="CRISPR-assoc_prot_Cas5"/>
</dbReference>
<dbReference type="NCBIfam" id="TIGR02593">
    <property type="entry name" value="CRISPR_cas5"/>
    <property type="match status" value="1"/>
</dbReference>
<proteinExistence type="predicted"/>
<evidence type="ECO:0000256" key="1">
    <source>
        <dbReference type="ARBA" id="ARBA00023118"/>
    </source>
</evidence>
<name>A0ABY7BLM1_9FIRM</name>